<evidence type="ECO:0000313" key="3">
    <source>
        <dbReference type="Proteomes" id="UP000661163"/>
    </source>
</evidence>
<accession>A0AAE4YSH7</accession>
<feature type="transmembrane region" description="Helical" evidence="1">
    <location>
        <begin position="30"/>
        <end position="48"/>
    </location>
</feature>
<gene>
    <name evidence="2" type="ORF">GR217_20465</name>
</gene>
<dbReference type="Proteomes" id="UP000661163">
    <property type="component" value="Unassembled WGS sequence"/>
</dbReference>
<comment type="caution">
    <text evidence="2">The sequence shown here is derived from an EMBL/GenBank/DDBJ whole genome shotgun (WGS) entry which is preliminary data.</text>
</comment>
<dbReference type="RefSeq" id="WP_130661450.1">
    <property type="nucleotide sequence ID" value="NZ_SINI01000001.1"/>
</dbReference>
<evidence type="ECO:0000313" key="2">
    <source>
        <dbReference type="EMBL" id="NEI50071.1"/>
    </source>
</evidence>
<organism evidence="2 3">
    <name type="scientific">Rhizobium ruizarguesonis</name>
    <dbReference type="NCBI Taxonomy" id="2081791"/>
    <lineage>
        <taxon>Bacteria</taxon>
        <taxon>Pseudomonadati</taxon>
        <taxon>Pseudomonadota</taxon>
        <taxon>Alphaproteobacteria</taxon>
        <taxon>Hyphomicrobiales</taxon>
        <taxon>Rhizobiaceae</taxon>
        <taxon>Rhizobium/Agrobacterium group</taxon>
        <taxon>Rhizobium</taxon>
    </lineage>
</organism>
<protein>
    <submittedName>
        <fullName evidence="2">Uncharacterized protein</fullName>
    </submittedName>
</protein>
<name>A0AAE4YSH7_9HYPH</name>
<reference evidence="2 3" key="1">
    <citation type="submission" date="2019-12" db="EMBL/GenBank/DDBJ databases">
        <title>Rhizobium genotypes associated with high levels of biological nitrogen fixation by grain legumes in a temperate-maritime cropping system.</title>
        <authorList>
            <person name="Maluk M."/>
            <person name="Francesc Ferrando Molina F."/>
            <person name="Lopez Del Egido L."/>
            <person name="Lafos M."/>
            <person name="Langarica-Fuentes A."/>
            <person name="Gebre Yohannes G."/>
            <person name="Young M.W."/>
            <person name="Martin P."/>
            <person name="Gantlett R."/>
            <person name="Kenicer G."/>
            <person name="Hawes C."/>
            <person name="Begg G.S."/>
            <person name="Quilliam R.S."/>
            <person name="Squire G.R."/>
            <person name="Poole P.S."/>
            <person name="Young P.W."/>
            <person name="Iannetta P.M."/>
            <person name="James E.K."/>
        </authorList>
    </citation>
    <scope>NUCLEOTIDE SEQUENCE [LARGE SCALE GENOMIC DNA]</scope>
    <source>
        <strain evidence="2 3">JHI985</strain>
    </source>
</reference>
<dbReference type="AlphaFoldDB" id="A0AAE4YSH7"/>
<dbReference type="EMBL" id="WUFC01000017">
    <property type="protein sequence ID" value="NEI50071.1"/>
    <property type="molecule type" value="Genomic_DNA"/>
</dbReference>
<keyword evidence="1" id="KW-1133">Transmembrane helix</keyword>
<proteinExistence type="predicted"/>
<evidence type="ECO:0000256" key="1">
    <source>
        <dbReference type="SAM" id="Phobius"/>
    </source>
</evidence>
<keyword evidence="1" id="KW-0812">Transmembrane</keyword>
<sequence length="93" mass="10161">MSDTIIVKSKRELMIHNDTTKHRASWCNTLASNVLVAGVIAPGTAALLNVRMSPWVIISACVFLAGAIIIQGYGIELLKELRSDDDIRQPDNV</sequence>
<feature type="transmembrane region" description="Helical" evidence="1">
    <location>
        <begin position="54"/>
        <end position="75"/>
    </location>
</feature>
<keyword evidence="1" id="KW-0472">Membrane</keyword>